<organism evidence="5 6">
    <name type="scientific">Nicrophorus vespilloides</name>
    <name type="common">Boreal carrion beetle</name>
    <dbReference type="NCBI Taxonomy" id="110193"/>
    <lineage>
        <taxon>Eukaryota</taxon>
        <taxon>Metazoa</taxon>
        <taxon>Ecdysozoa</taxon>
        <taxon>Arthropoda</taxon>
        <taxon>Hexapoda</taxon>
        <taxon>Insecta</taxon>
        <taxon>Pterygota</taxon>
        <taxon>Neoptera</taxon>
        <taxon>Endopterygota</taxon>
        <taxon>Coleoptera</taxon>
        <taxon>Polyphaga</taxon>
        <taxon>Staphyliniformia</taxon>
        <taxon>Silphidae</taxon>
        <taxon>Nicrophorinae</taxon>
        <taxon>Nicrophorus</taxon>
    </lineage>
</organism>
<dbReference type="InterPro" id="IPR001288">
    <property type="entry name" value="Translation_initiation_fac_3"/>
</dbReference>
<comment type="similarity">
    <text evidence="1">Belongs to the IF-3 family.</text>
</comment>
<dbReference type="Proteomes" id="UP000695000">
    <property type="component" value="Unplaced"/>
</dbReference>
<gene>
    <name evidence="6" type="primary">LOC108556441</name>
</gene>
<dbReference type="InterPro" id="IPR019814">
    <property type="entry name" value="Translation_initiation_fac_3_N"/>
</dbReference>
<proteinExistence type="inferred from homology"/>
<dbReference type="PANTHER" id="PTHR10938:SF0">
    <property type="entry name" value="TRANSLATION INITIATION FACTOR IF-3, MITOCHONDRIAL"/>
    <property type="match status" value="1"/>
</dbReference>
<dbReference type="GO" id="GO:0003743">
    <property type="term" value="F:translation initiation factor activity"/>
    <property type="evidence" value="ECO:0007669"/>
    <property type="project" value="UniProtKB-KW"/>
</dbReference>
<dbReference type="RefSeq" id="XP_017768058.1">
    <property type="nucleotide sequence ID" value="XM_017912569.1"/>
</dbReference>
<keyword evidence="3" id="KW-0648">Protein biosynthesis</keyword>
<dbReference type="GeneID" id="108556441"/>
<sequence>MSALSLMNKLKPLIFGNNLRILGSCNQFSVQTHSPINTSQVKKPKKPFIPRITLISADNIAISTLEDAQRLAKRRDLKLVKILDLDTKTQRPVYKLMTGTEYHQEDLKQREAKKNERINSNALRGEKLLILNSTIAEHDLNVHINKILKWVEKRYEVRVMINGDMEKADNIYKFIENKAQDVGKLLQKRQKGNDMKFQIIPQKRNSSSGNDDHKKS</sequence>
<dbReference type="Gene3D" id="3.10.20.80">
    <property type="entry name" value="Translation initiation factor 3 (IF-3), N-terminal domain"/>
    <property type="match status" value="1"/>
</dbReference>
<evidence type="ECO:0000313" key="6">
    <source>
        <dbReference type="RefSeq" id="XP_017768058.1"/>
    </source>
</evidence>
<keyword evidence="2 6" id="KW-0396">Initiation factor</keyword>
<keyword evidence="5" id="KW-1185">Reference proteome</keyword>
<dbReference type="SUPFAM" id="SSF55200">
    <property type="entry name" value="Translation initiation factor IF3, C-terminal domain"/>
    <property type="match status" value="1"/>
</dbReference>
<accession>A0ABM1M0F8</accession>
<reference evidence="6" key="1">
    <citation type="submission" date="2025-08" db="UniProtKB">
        <authorList>
            <consortium name="RefSeq"/>
        </authorList>
    </citation>
    <scope>IDENTIFICATION</scope>
    <source>
        <tissue evidence="6">Whole Larva</tissue>
    </source>
</reference>
<dbReference type="Gene3D" id="3.30.110.10">
    <property type="entry name" value="Translation initiation factor 3 (IF-3), C-terminal domain"/>
    <property type="match status" value="1"/>
</dbReference>
<dbReference type="InterPro" id="IPR036787">
    <property type="entry name" value="T_IF-3_N_sf"/>
</dbReference>
<protein>
    <submittedName>
        <fullName evidence="6">Translation initiation factor IF-3</fullName>
    </submittedName>
</protein>
<evidence type="ECO:0000256" key="2">
    <source>
        <dbReference type="ARBA" id="ARBA00022540"/>
    </source>
</evidence>
<dbReference type="SUPFAM" id="SSF54364">
    <property type="entry name" value="Translation initiation factor IF3, N-terminal domain"/>
    <property type="match status" value="1"/>
</dbReference>
<name>A0ABM1M0F8_NICVS</name>
<dbReference type="PANTHER" id="PTHR10938">
    <property type="entry name" value="TRANSLATION INITIATION FACTOR IF-3"/>
    <property type="match status" value="1"/>
</dbReference>
<feature type="domain" description="Translation initiation factor 3 N-terminal" evidence="4">
    <location>
        <begin position="50"/>
        <end position="112"/>
    </location>
</feature>
<evidence type="ECO:0000259" key="4">
    <source>
        <dbReference type="Pfam" id="PF05198"/>
    </source>
</evidence>
<dbReference type="InterPro" id="IPR036788">
    <property type="entry name" value="T_IF-3_C_sf"/>
</dbReference>
<evidence type="ECO:0000256" key="3">
    <source>
        <dbReference type="ARBA" id="ARBA00022917"/>
    </source>
</evidence>
<dbReference type="Pfam" id="PF05198">
    <property type="entry name" value="IF3_N"/>
    <property type="match status" value="1"/>
</dbReference>
<evidence type="ECO:0000313" key="5">
    <source>
        <dbReference type="Proteomes" id="UP000695000"/>
    </source>
</evidence>
<evidence type="ECO:0000256" key="1">
    <source>
        <dbReference type="ARBA" id="ARBA00005439"/>
    </source>
</evidence>